<dbReference type="EMBL" id="CABFNS010000936">
    <property type="protein sequence ID" value="VUC37127.1"/>
    <property type="molecule type" value="Genomic_DNA"/>
</dbReference>
<protein>
    <submittedName>
        <fullName evidence="1">Uncharacterized protein</fullName>
    </submittedName>
</protein>
<comment type="caution">
    <text evidence="1">The sequence shown here is derived from an EMBL/GenBank/DDBJ whole genome shotgun (WGS) entry which is preliminary data.</text>
</comment>
<sequence>MDLKPILAKVVNNSKVTGITTQEFEGGGAAAAKLVQCKQHVARKVGAWEIAKKLSILVFGLKIKKMEKRWSAEGSWWVSGAADWQ</sequence>
<organism evidence="1 2">
    <name type="scientific">Bionectria ochroleuca</name>
    <name type="common">Gliocladium roseum</name>
    <dbReference type="NCBI Taxonomy" id="29856"/>
    <lineage>
        <taxon>Eukaryota</taxon>
        <taxon>Fungi</taxon>
        <taxon>Dikarya</taxon>
        <taxon>Ascomycota</taxon>
        <taxon>Pezizomycotina</taxon>
        <taxon>Sordariomycetes</taxon>
        <taxon>Hypocreomycetidae</taxon>
        <taxon>Hypocreales</taxon>
        <taxon>Bionectriaceae</taxon>
        <taxon>Clonostachys</taxon>
    </lineage>
</organism>
<proteinExistence type="predicted"/>
<name>A0ABY6V082_BIOOC</name>
<reference evidence="1 2" key="1">
    <citation type="submission" date="2019-06" db="EMBL/GenBank/DDBJ databases">
        <authorList>
            <person name="Broberg M."/>
        </authorList>
    </citation>
    <scope>NUCLEOTIDE SEQUENCE [LARGE SCALE GENOMIC DNA]</scope>
</reference>
<dbReference type="Proteomes" id="UP000766486">
    <property type="component" value="Unassembled WGS sequence"/>
</dbReference>
<evidence type="ECO:0000313" key="1">
    <source>
        <dbReference type="EMBL" id="VUC37127.1"/>
    </source>
</evidence>
<gene>
    <name evidence="1" type="ORF">CLO192961_LOCUS462895</name>
</gene>
<evidence type="ECO:0000313" key="2">
    <source>
        <dbReference type="Proteomes" id="UP000766486"/>
    </source>
</evidence>
<keyword evidence="2" id="KW-1185">Reference proteome</keyword>
<accession>A0ABY6V082</accession>